<evidence type="ECO:0000259" key="2">
    <source>
        <dbReference type="PROSITE" id="PS51762"/>
    </source>
</evidence>
<protein>
    <recommendedName>
        <fullName evidence="2">GH16 domain-containing protein</fullName>
    </recommendedName>
</protein>
<feature type="domain" description="GH16" evidence="2">
    <location>
        <begin position="271"/>
        <end position="496"/>
    </location>
</feature>
<dbReference type="InterPro" id="IPR013320">
    <property type="entry name" value="ConA-like_dom_sf"/>
</dbReference>
<keyword evidence="4" id="KW-1185">Reference proteome</keyword>
<feature type="region of interest" description="Disordered" evidence="1">
    <location>
        <begin position="290"/>
        <end position="324"/>
    </location>
</feature>
<comment type="caution">
    <text evidence="3">The sequence shown here is derived from an EMBL/GenBank/DDBJ whole genome shotgun (WGS) entry which is preliminary data.</text>
</comment>
<evidence type="ECO:0000313" key="3">
    <source>
        <dbReference type="EMBL" id="MCM0622838.1"/>
    </source>
</evidence>
<dbReference type="AlphaFoldDB" id="A0A9X2IHA5"/>
<dbReference type="GO" id="GO:0004553">
    <property type="term" value="F:hydrolase activity, hydrolyzing O-glycosyl compounds"/>
    <property type="evidence" value="ECO:0007669"/>
    <property type="project" value="InterPro"/>
</dbReference>
<feature type="non-terminal residue" evidence="3">
    <location>
        <position position="1"/>
    </location>
</feature>
<feature type="compositionally biased region" description="Low complexity" evidence="1">
    <location>
        <begin position="1"/>
        <end position="23"/>
    </location>
</feature>
<evidence type="ECO:0000313" key="4">
    <source>
        <dbReference type="Proteomes" id="UP001139485"/>
    </source>
</evidence>
<sequence length="514" mass="55116">TPTTGTPTTGTPTTGTPTTGTGTAERATSGERAARLDVSPSVFVAGQLLTFSGRMPTSGVQNIRLQFHMGRPGDSWTDVERGRVGRTSRTGAFSFTFPAPAMLNVRWRVRSSSGTTPGVLMQARWQEILLEVDGGSDRVATGSTFTVVADTAPDIFQGPPPIPGRTVVLQQRVRGDEWRTVARDLVGSAGLARFQVTAPSRARTVAYRAVQRDWNEDGDRIGWFPSYPHLVDVVSSGAASRDDADSSTDVSTAAAEPSARATNAATPTASTRYRWAPSLFDFAWESGESLTSRPARGTRRQGGWLDTSDGTGRASKHNGGVELDTGWDNRGDAYGSHGTTTLTLSRNAQTYGRWEFRMRSQVEESGPGSQHTILVELVPATAGTACSATAITVAKVTATGGRLTVGSSSARAGKAWTWTKRGVSRGTSPHNFAVEVGRDHVTWFYDGSPIATTKNRRAVPGVPLTPRISMVGVGQRRAPRTQAIYDWVRGFPIDHGTQVRRGHALRTRTLGTRC</sequence>
<gene>
    <name evidence="3" type="ORF">M8330_21345</name>
</gene>
<proteinExistence type="predicted"/>
<dbReference type="PROSITE" id="PS51762">
    <property type="entry name" value="GH16_2"/>
    <property type="match status" value="1"/>
</dbReference>
<accession>A0A9X2IHA5</accession>
<dbReference type="GO" id="GO:0005975">
    <property type="term" value="P:carbohydrate metabolic process"/>
    <property type="evidence" value="ECO:0007669"/>
    <property type="project" value="InterPro"/>
</dbReference>
<dbReference type="RefSeq" id="WP_250828994.1">
    <property type="nucleotide sequence ID" value="NZ_JAMOIL010000054.1"/>
</dbReference>
<dbReference type="Proteomes" id="UP001139485">
    <property type="component" value="Unassembled WGS sequence"/>
</dbReference>
<evidence type="ECO:0000256" key="1">
    <source>
        <dbReference type="SAM" id="MobiDB-lite"/>
    </source>
</evidence>
<dbReference type="EMBL" id="JAMOIL010000054">
    <property type="protein sequence ID" value="MCM0622838.1"/>
    <property type="molecule type" value="Genomic_DNA"/>
</dbReference>
<feature type="region of interest" description="Disordered" evidence="1">
    <location>
        <begin position="1"/>
        <end position="34"/>
    </location>
</feature>
<name>A0A9X2IHA5_9ACTN</name>
<feature type="region of interest" description="Disordered" evidence="1">
    <location>
        <begin position="239"/>
        <end position="268"/>
    </location>
</feature>
<organism evidence="3 4">
    <name type="scientific">Nocardioides bruguierae</name>
    <dbReference type="NCBI Taxonomy" id="2945102"/>
    <lineage>
        <taxon>Bacteria</taxon>
        <taxon>Bacillati</taxon>
        <taxon>Actinomycetota</taxon>
        <taxon>Actinomycetes</taxon>
        <taxon>Propionibacteriales</taxon>
        <taxon>Nocardioidaceae</taxon>
        <taxon>Nocardioides</taxon>
    </lineage>
</organism>
<dbReference type="Gene3D" id="2.60.120.200">
    <property type="match status" value="1"/>
</dbReference>
<reference evidence="3" key="1">
    <citation type="submission" date="2022-05" db="EMBL/GenBank/DDBJ databases">
        <authorList>
            <person name="Tuo L."/>
        </authorList>
    </citation>
    <scope>NUCLEOTIDE SEQUENCE</scope>
    <source>
        <strain evidence="3">BSK12Z-4</strain>
    </source>
</reference>
<dbReference type="SUPFAM" id="SSF49899">
    <property type="entry name" value="Concanavalin A-like lectins/glucanases"/>
    <property type="match status" value="1"/>
</dbReference>
<dbReference type="InterPro" id="IPR000757">
    <property type="entry name" value="Beta-glucanase-like"/>
</dbReference>